<dbReference type="Ensembl" id="ENSPMRT00000032116.1">
    <property type="protein sequence ID" value="ENSPMRP00000030288.1"/>
    <property type="gene ID" value="ENSPMRG00000019587.1"/>
</dbReference>
<accession>A0A670JY92</accession>
<sequence length="148" mass="17105">MSQQAFWLTKIFPRASSSDCCIKLALTAFKISVLSCMKLQRYLSPQLSQLLLTSLVSLLPADTVAERSALREHVYPKLREFCRENYGLEFQVIDLYWGVEPEEWDRPELQKTRMRLLEDCLKTSAGPCFVVGIKIMLYLINLQAVVWL</sequence>
<keyword evidence="2" id="KW-1185">Reference proteome</keyword>
<dbReference type="PANTHER" id="PTHR19871:SF39">
    <property type="entry name" value="NACHT AND WD REPEAT DOMAIN-CONTAINING PROTEIN 2"/>
    <property type="match status" value="1"/>
</dbReference>
<evidence type="ECO:0000313" key="1">
    <source>
        <dbReference type="Ensembl" id="ENSPMRP00000030288.1"/>
    </source>
</evidence>
<name>A0A670JY92_PODMU</name>
<dbReference type="InterPro" id="IPR052752">
    <property type="entry name" value="NACHT-WD_repeat"/>
</dbReference>
<dbReference type="PANTHER" id="PTHR19871">
    <property type="entry name" value="BETA TRANSDUCIN-RELATED PROTEIN"/>
    <property type="match status" value="1"/>
</dbReference>
<proteinExistence type="predicted"/>
<reference evidence="1" key="1">
    <citation type="submission" date="2025-08" db="UniProtKB">
        <authorList>
            <consortium name="Ensembl"/>
        </authorList>
    </citation>
    <scope>IDENTIFICATION</scope>
</reference>
<dbReference type="GeneTree" id="ENSGT00940000165320"/>
<evidence type="ECO:0008006" key="3">
    <source>
        <dbReference type="Google" id="ProtNLM"/>
    </source>
</evidence>
<protein>
    <recommendedName>
        <fullName evidence="3">NACHT and WD repeat domain containing 2</fullName>
    </recommendedName>
</protein>
<organism evidence="1 2">
    <name type="scientific">Podarcis muralis</name>
    <name type="common">Wall lizard</name>
    <name type="synonym">Lacerta muralis</name>
    <dbReference type="NCBI Taxonomy" id="64176"/>
    <lineage>
        <taxon>Eukaryota</taxon>
        <taxon>Metazoa</taxon>
        <taxon>Chordata</taxon>
        <taxon>Craniata</taxon>
        <taxon>Vertebrata</taxon>
        <taxon>Euteleostomi</taxon>
        <taxon>Lepidosauria</taxon>
        <taxon>Squamata</taxon>
        <taxon>Bifurcata</taxon>
        <taxon>Unidentata</taxon>
        <taxon>Episquamata</taxon>
        <taxon>Laterata</taxon>
        <taxon>Lacertibaenia</taxon>
        <taxon>Lacertidae</taxon>
        <taxon>Podarcis</taxon>
    </lineage>
</organism>
<reference evidence="1" key="2">
    <citation type="submission" date="2025-09" db="UniProtKB">
        <authorList>
            <consortium name="Ensembl"/>
        </authorList>
    </citation>
    <scope>IDENTIFICATION</scope>
</reference>
<dbReference type="AlphaFoldDB" id="A0A670JY92"/>
<evidence type="ECO:0000313" key="2">
    <source>
        <dbReference type="Proteomes" id="UP000472272"/>
    </source>
</evidence>
<dbReference type="Proteomes" id="UP000472272">
    <property type="component" value="Unplaced"/>
</dbReference>